<name>A0A8S3DVP8_9BILA</name>
<accession>A0A8S3DVP8</accession>
<dbReference type="EMBL" id="CAJOBI010205851">
    <property type="protein sequence ID" value="CAF5004821.1"/>
    <property type="molecule type" value="Genomic_DNA"/>
</dbReference>
<organism evidence="2 4">
    <name type="scientific">Rotaria magnacalcarata</name>
    <dbReference type="NCBI Taxonomy" id="392030"/>
    <lineage>
        <taxon>Eukaryota</taxon>
        <taxon>Metazoa</taxon>
        <taxon>Spiralia</taxon>
        <taxon>Gnathifera</taxon>
        <taxon>Rotifera</taxon>
        <taxon>Eurotatoria</taxon>
        <taxon>Bdelloidea</taxon>
        <taxon>Philodinida</taxon>
        <taxon>Philodinidae</taxon>
        <taxon>Rotaria</taxon>
    </lineage>
</organism>
<sequence>MHKNLPNAVVQNSIEAADSCCVFAVLFGLALIVTL</sequence>
<feature type="transmembrane region" description="Helical" evidence="1">
    <location>
        <begin position="16"/>
        <end position="34"/>
    </location>
</feature>
<feature type="non-terminal residue" evidence="2">
    <location>
        <position position="35"/>
    </location>
</feature>
<evidence type="ECO:0000313" key="3">
    <source>
        <dbReference type="EMBL" id="CAF5008422.1"/>
    </source>
</evidence>
<keyword evidence="1" id="KW-1133">Transmembrane helix</keyword>
<comment type="caution">
    <text evidence="2">The sequence shown here is derived from an EMBL/GenBank/DDBJ whole genome shotgun (WGS) entry which is preliminary data.</text>
</comment>
<dbReference type="Proteomes" id="UP000676336">
    <property type="component" value="Unassembled WGS sequence"/>
</dbReference>
<gene>
    <name evidence="2" type="ORF">SMN809_LOCUS56917</name>
    <name evidence="3" type="ORF">SMN809_LOCUS57091</name>
</gene>
<dbReference type="AlphaFoldDB" id="A0A8S3DVP8"/>
<protein>
    <submittedName>
        <fullName evidence="2">Uncharacterized protein</fullName>
    </submittedName>
</protein>
<proteinExistence type="predicted"/>
<keyword evidence="1" id="KW-0812">Transmembrane</keyword>
<reference evidence="2" key="1">
    <citation type="submission" date="2021-02" db="EMBL/GenBank/DDBJ databases">
        <authorList>
            <person name="Nowell W R."/>
        </authorList>
    </citation>
    <scope>NUCLEOTIDE SEQUENCE</scope>
</reference>
<evidence type="ECO:0000313" key="2">
    <source>
        <dbReference type="EMBL" id="CAF5004821.1"/>
    </source>
</evidence>
<evidence type="ECO:0000256" key="1">
    <source>
        <dbReference type="SAM" id="Phobius"/>
    </source>
</evidence>
<dbReference type="EMBL" id="CAJOBI010207203">
    <property type="protein sequence ID" value="CAF5008422.1"/>
    <property type="molecule type" value="Genomic_DNA"/>
</dbReference>
<keyword evidence="1" id="KW-0472">Membrane</keyword>
<evidence type="ECO:0000313" key="4">
    <source>
        <dbReference type="Proteomes" id="UP000676336"/>
    </source>
</evidence>